<gene>
    <name evidence="2" type="ORF">HDC06240</name>
</gene>
<name>Q6IGI2_DROME</name>
<dbReference type="EMBL" id="BK003784">
    <property type="protein sequence ID" value="DAA02482.1"/>
    <property type="molecule type" value="Genomic_DNA"/>
</dbReference>
<feature type="compositionally biased region" description="Polar residues" evidence="1">
    <location>
        <begin position="121"/>
        <end position="131"/>
    </location>
</feature>
<accession>Q6IGI2</accession>
<proteinExistence type="predicted"/>
<sequence length="152" mass="16443">MAKMMMAKCTRSVGSGDKISSTSKYEKHLVGLKGGCEGVKNDSSRLHFAAKPKTNIPKATRRRRKEMPHLAVGAVQKEMARFVNGGRLTVGGGSKGLMNDNSYGFSFGAIWHPCSMRHKQTSGNSSSNTIETDVAQPPRGSAARAKQFKRGE</sequence>
<feature type="region of interest" description="Disordered" evidence="1">
    <location>
        <begin position="117"/>
        <end position="152"/>
    </location>
</feature>
<organism evidence="2">
    <name type="scientific">Drosophila melanogaster</name>
    <name type="common">Fruit fly</name>
    <dbReference type="NCBI Taxonomy" id="7227"/>
    <lineage>
        <taxon>Eukaryota</taxon>
        <taxon>Metazoa</taxon>
        <taxon>Ecdysozoa</taxon>
        <taxon>Arthropoda</taxon>
        <taxon>Hexapoda</taxon>
        <taxon>Insecta</taxon>
        <taxon>Pterygota</taxon>
        <taxon>Neoptera</taxon>
        <taxon>Endopterygota</taxon>
        <taxon>Diptera</taxon>
        <taxon>Brachycera</taxon>
        <taxon>Muscomorpha</taxon>
        <taxon>Ephydroidea</taxon>
        <taxon>Drosophilidae</taxon>
        <taxon>Drosophila</taxon>
        <taxon>Sophophora</taxon>
    </lineage>
</organism>
<evidence type="ECO:0000256" key="1">
    <source>
        <dbReference type="SAM" id="MobiDB-lite"/>
    </source>
</evidence>
<dbReference type="AlphaFoldDB" id="Q6IGI2"/>
<reference evidence="2" key="1">
    <citation type="journal article" date="2003" name="Genome Biol.">
        <title>An integrated gene annotation and transcriptional profiling approach towards the full gene content of the Drosophila genome.</title>
        <authorList>
            <person name="Hild M."/>
            <person name="Beckmann B."/>
            <person name="Haas S.A."/>
            <person name="Koch B."/>
            <person name="Solovyev V."/>
            <person name="Busold C."/>
            <person name="Fellenberg K."/>
            <person name="Boutros M."/>
            <person name="Vingron M."/>
            <person name="Sauer F."/>
            <person name="Hoheisel J.D."/>
            <person name="Paro R."/>
        </authorList>
    </citation>
    <scope>NUCLEOTIDE SEQUENCE</scope>
</reference>
<protein>
    <submittedName>
        <fullName evidence="2">HDC06240</fullName>
    </submittedName>
</protein>
<evidence type="ECO:0000313" key="2">
    <source>
        <dbReference type="EMBL" id="DAA02482.1"/>
    </source>
</evidence>